<protein>
    <submittedName>
        <fullName evidence="6">Transcriptional regulator, MerR family</fullName>
    </submittedName>
</protein>
<dbReference type="PANTHER" id="PTHR30204">
    <property type="entry name" value="REDOX-CYCLING DRUG-SENSING TRANSCRIPTIONAL ACTIVATOR SOXR"/>
    <property type="match status" value="1"/>
</dbReference>
<dbReference type="EMBL" id="CP000473">
    <property type="protein sequence ID" value="ABJ82747.1"/>
    <property type="molecule type" value="Genomic_DNA"/>
</dbReference>
<keyword evidence="1" id="KW-0805">Transcription regulation</keyword>
<evidence type="ECO:0000256" key="2">
    <source>
        <dbReference type="ARBA" id="ARBA00023125"/>
    </source>
</evidence>
<gene>
    <name evidence="6" type="ordered locus">Acid_1757</name>
</gene>
<keyword evidence="3" id="KW-0804">Transcription</keyword>
<dbReference type="GO" id="GO:0003677">
    <property type="term" value="F:DNA binding"/>
    <property type="evidence" value="ECO:0007669"/>
    <property type="project" value="UniProtKB-KW"/>
</dbReference>
<dbReference type="FunCoup" id="Q027R0">
    <property type="interactions" value="195"/>
</dbReference>
<dbReference type="HOGENOM" id="CLU_060077_2_2_0"/>
<feature type="coiled-coil region" evidence="4">
    <location>
        <begin position="82"/>
        <end position="109"/>
    </location>
</feature>
<organism evidence="6">
    <name type="scientific">Solibacter usitatus (strain Ellin6076)</name>
    <dbReference type="NCBI Taxonomy" id="234267"/>
    <lineage>
        <taxon>Bacteria</taxon>
        <taxon>Pseudomonadati</taxon>
        <taxon>Acidobacteriota</taxon>
        <taxon>Terriglobia</taxon>
        <taxon>Bryobacterales</taxon>
        <taxon>Solibacteraceae</taxon>
        <taxon>Candidatus Solibacter</taxon>
    </lineage>
</organism>
<feature type="domain" description="HTH merR-type" evidence="5">
    <location>
        <begin position="1"/>
        <end position="70"/>
    </location>
</feature>
<dbReference type="PROSITE" id="PS00552">
    <property type="entry name" value="HTH_MERR_1"/>
    <property type="match status" value="1"/>
</dbReference>
<dbReference type="KEGG" id="sus:Acid_1757"/>
<dbReference type="InterPro" id="IPR009061">
    <property type="entry name" value="DNA-bd_dom_put_sf"/>
</dbReference>
<dbReference type="PROSITE" id="PS50937">
    <property type="entry name" value="HTH_MERR_2"/>
    <property type="match status" value="1"/>
</dbReference>
<name>Q027R0_SOLUE</name>
<dbReference type="PRINTS" id="PR00040">
    <property type="entry name" value="HTHMERR"/>
</dbReference>
<reference evidence="6" key="1">
    <citation type="submission" date="2006-10" db="EMBL/GenBank/DDBJ databases">
        <title>Complete sequence of Solibacter usitatus Ellin6076.</title>
        <authorList>
            <consortium name="US DOE Joint Genome Institute"/>
            <person name="Copeland A."/>
            <person name="Lucas S."/>
            <person name="Lapidus A."/>
            <person name="Barry K."/>
            <person name="Detter J.C."/>
            <person name="Glavina del Rio T."/>
            <person name="Hammon N."/>
            <person name="Israni S."/>
            <person name="Dalin E."/>
            <person name="Tice H."/>
            <person name="Pitluck S."/>
            <person name="Thompson L.S."/>
            <person name="Brettin T."/>
            <person name="Bruce D."/>
            <person name="Han C."/>
            <person name="Tapia R."/>
            <person name="Gilna P."/>
            <person name="Schmutz J."/>
            <person name="Larimer F."/>
            <person name="Land M."/>
            <person name="Hauser L."/>
            <person name="Kyrpides N."/>
            <person name="Mikhailova N."/>
            <person name="Janssen P.H."/>
            <person name="Kuske C.R."/>
            <person name="Richardson P."/>
        </authorList>
    </citation>
    <scope>NUCLEOTIDE SEQUENCE</scope>
    <source>
        <strain evidence="6">Ellin6076</strain>
    </source>
</reference>
<dbReference type="SMART" id="SM00422">
    <property type="entry name" value="HTH_MERR"/>
    <property type="match status" value="1"/>
</dbReference>
<dbReference type="GO" id="GO:0003700">
    <property type="term" value="F:DNA-binding transcription factor activity"/>
    <property type="evidence" value="ECO:0007669"/>
    <property type="project" value="InterPro"/>
</dbReference>
<dbReference type="InterPro" id="IPR000551">
    <property type="entry name" value="MerR-type_HTH_dom"/>
</dbReference>
<dbReference type="AlphaFoldDB" id="Q027R0"/>
<evidence type="ECO:0000256" key="1">
    <source>
        <dbReference type="ARBA" id="ARBA00023015"/>
    </source>
</evidence>
<dbReference type="CDD" id="cd04770">
    <property type="entry name" value="HTH_HMRTR"/>
    <property type="match status" value="1"/>
</dbReference>
<sequence length="140" mass="15705">MLRAGELAQVCGVSTDTLRHYERVGVLARPERTPAGYRQYPAEAVGRVRMVRRALALGFSLAELARIFRVRERGGAPCREVRAMAAGKLEEIERQLEELQELRDYWRGLLVKWDERLGSTPEGARAGLLETIGDPSSGKR</sequence>
<dbReference type="Gene3D" id="1.10.1660.10">
    <property type="match status" value="1"/>
</dbReference>
<keyword evidence="4" id="KW-0175">Coiled coil</keyword>
<accession>Q027R0</accession>
<evidence type="ECO:0000256" key="4">
    <source>
        <dbReference type="SAM" id="Coils"/>
    </source>
</evidence>
<dbReference type="InterPro" id="IPR047057">
    <property type="entry name" value="MerR_fam"/>
</dbReference>
<evidence type="ECO:0000259" key="5">
    <source>
        <dbReference type="PROSITE" id="PS50937"/>
    </source>
</evidence>
<keyword evidence="2" id="KW-0238">DNA-binding</keyword>
<dbReference type="OrthoDB" id="9791488at2"/>
<dbReference type="PANTHER" id="PTHR30204:SF94">
    <property type="entry name" value="HEAVY METAL-DEPENDENT TRANSCRIPTIONAL REGULATOR HI_0293-RELATED"/>
    <property type="match status" value="1"/>
</dbReference>
<evidence type="ECO:0000313" key="6">
    <source>
        <dbReference type="EMBL" id="ABJ82747.1"/>
    </source>
</evidence>
<dbReference type="Pfam" id="PF13411">
    <property type="entry name" value="MerR_1"/>
    <property type="match status" value="1"/>
</dbReference>
<dbReference type="InParanoid" id="Q027R0"/>
<dbReference type="eggNOG" id="COG0789">
    <property type="taxonomic scope" value="Bacteria"/>
</dbReference>
<dbReference type="SUPFAM" id="SSF46955">
    <property type="entry name" value="Putative DNA-binding domain"/>
    <property type="match status" value="1"/>
</dbReference>
<evidence type="ECO:0000256" key="3">
    <source>
        <dbReference type="ARBA" id="ARBA00023163"/>
    </source>
</evidence>
<dbReference type="STRING" id="234267.Acid_1757"/>
<proteinExistence type="predicted"/>